<comment type="caution">
    <text evidence="4">The sequence shown here is derived from an EMBL/GenBank/DDBJ whole genome shotgun (WGS) entry which is preliminary data.</text>
</comment>
<evidence type="ECO:0000256" key="2">
    <source>
        <dbReference type="ARBA" id="ARBA00023315"/>
    </source>
</evidence>
<keyword evidence="5" id="KW-1185">Reference proteome</keyword>
<accession>A0A3A9K9H6</accession>
<evidence type="ECO:0000259" key="3">
    <source>
        <dbReference type="PROSITE" id="PS51186"/>
    </source>
</evidence>
<keyword evidence="2" id="KW-0012">Acyltransferase</keyword>
<name>A0A3A9K9H6_9BACI</name>
<protein>
    <submittedName>
        <fullName evidence="4">GNAT family N-acetyltransferase</fullName>
    </submittedName>
</protein>
<reference evidence="4 5" key="1">
    <citation type="submission" date="2017-10" db="EMBL/GenBank/DDBJ databases">
        <title>Bacillus sp. nov., a halophilic bacterium isolated from a Keqin Lake.</title>
        <authorList>
            <person name="Wang H."/>
        </authorList>
    </citation>
    <scope>NUCLEOTIDE SEQUENCE [LARGE SCALE GENOMIC DNA]</scope>
    <source>
        <strain evidence="4 5">KCTC 13187</strain>
    </source>
</reference>
<evidence type="ECO:0000313" key="5">
    <source>
        <dbReference type="Proteomes" id="UP000281498"/>
    </source>
</evidence>
<dbReference type="Gene3D" id="3.40.630.30">
    <property type="match status" value="1"/>
</dbReference>
<evidence type="ECO:0000256" key="1">
    <source>
        <dbReference type="ARBA" id="ARBA00022679"/>
    </source>
</evidence>
<dbReference type="PANTHER" id="PTHR43877:SF2">
    <property type="entry name" value="AMINOALKYLPHOSPHONATE N-ACETYLTRANSFERASE-RELATED"/>
    <property type="match status" value="1"/>
</dbReference>
<dbReference type="EMBL" id="PDOE01000001">
    <property type="protein sequence ID" value="RKL68839.1"/>
    <property type="molecule type" value="Genomic_DNA"/>
</dbReference>
<gene>
    <name evidence="4" type="ORF">CR203_02005</name>
</gene>
<dbReference type="OrthoDB" id="9796171at2"/>
<dbReference type="RefSeq" id="WP_110936521.1">
    <property type="nucleotide sequence ID" value="NZ_KZ614146.1"/>
</dbReference>
<dbReference type="InterPro" id="IPR000182">
    <property type="entry name" value="GNAT_dom"/>
</dbReference>
<keyword evidence="1 4" id="KW-0808">Transferase</keyword>
<dbReference type="InterPro" id="IPR050832">
    <property type="entry name" value="Bact_Acetyltransf"/>
</dbReference>
<evidence type="ECO:0000313" key="4">
    <source>
        <dbReference type="EMBL" id="RKL68839.1"/>
    </source>
</evidence>
<dbReference type="CDD" id="cd04301">
    <property type="entry name" value="NAT_SF"/>
    <property type="match status" value="1"/>
</dbReference>
<dbReference type="Pfam" id="PF13673">
    <property type="entry name" value="Acetyltransf_10"/>
    <property type="match status" value="1"/>
</dbReference>
<dbReference type="AlphaFoldDB" id="A0A3A9K9H6"/>
<dbReference type="InterPro" id="IPR016181">
    <property type="entry name" value="Acyl_CoA_acyltransferase"/>
</dbReference>
<dbReference type="Proteomes" id="UP000281498">
    <property type="component" value="Unassembled WGS sequence"/>
</dbReference>
<sequence>MVQVLVARTVEELRDVYDVRRQVFIEEQGVPAEIEVDEKEKESIHLVAYHDNQPIGAGRLRLEENYGKAERVCILAEMRGKGLGAALMKEMEQVARERGMDKLKLNAQTHAESFYKGNGYATVSDTFYDAGILHVTMEKKL</sequence>
<dbReference type="SUPFAM" id="SSF55729">
    <property type="entry name" value="Acyl-CoA N-acyltransferases (Nat)"/>
    <property type="match status" value="1"/>
</dbReference>
<dbReference type="GO" id="GO:0016747">
    <property type="term" value="F:acyltransferase activity, transferring groups other than amino-acyl groups"/>
    <property type="evidence" value="ECO:0007669"/>
    <property type="project" value="InterPro"/>
</dbReference>
<feature type="domain" description="N-acetyltransferase" evidence="3">
    <location>
        <begin position="3"/>
        <end position="141"/>
    </location>
</feature>
<dbReference type="PROSITE" id="PS51186">
    <property type="entry name" value="GNAT"/>
    <property type="match status" value="1"/>
</dbReference>
<dbReference type="PANTHER" id="PTHR43877">
    <property type="entry name" value="AMINOALKYLPHOSPHONATE N-ACETYLTRANSFERASE-RELATED-RELATED"/>
    <property type="match status" value="1"/>
</dbReference>
<organism evidence="4 5">
    <name type="scientific">Salipaludibacillus neizhouensis</name>
    <dbReference type="NCBI Taxonomy" id="885475"/>
    <lineage>
        <taxon>Bacteria</taxon>
        <taxon>Bacillati</taxon>
        <taxon>Bacillota</taxon>
        <taxon>Bacilli</taxon>
        <taxon>Bacillales</taxon>
        <taxon>Bacillaceae</taxon>
    </lineage>
</organism>
<proteinExistence type="predicted"/>